<dbReference type="Pfam" id="PF19580">
    <property type="entry name" value="Exo_endo_phos_3"/>
    <property type="match status" value="1"/>
</dbReference>
<dbReference type="PANTHER" id="PTHR42834">
    <property type="entry name" value="ENDONUCLEASE/EXONUCLEASE/PHOSPHATASE FAMILY PROTEIN (AFU_ORTHOLOGUE AFUA_3G09210)"/>
    <property type="match status" value="1"/>
</dbReference>
<organism evidence="2">
    <name type="scientific">uncultured Acetobacteraceae bacterium</name>
    <dbReference type="NCBI Taxonomy" id="169975"/>
    <lineage>
        <taxon>Bacteria</taxon>
        <taxon>Pseudomonadati</taxon>
        <taxon>Pseudomonadota</taxon>
        <taxon>Alphaproteobacteria</taxon>
        <taxon>Acetobacterales</taxon>
        <taxon>Acetobacteraceae</taxon>
        <taxon>environmental samples</taxon>
    </lineage>
</organism>
<dbReference type="InterPro" id="IPR005135">
    <property type="entry name" value="Endo/exonuclease/phosphatase"/>
</dbReference>
<dbReference type="EMBL" id="CADCTL010000087">
    <property type="protein sequence ID" value="CAA9232968.1"/>
    <property type="molecule type" value="Genomic_DNA"/>
</dbReference>
<reference evidence="2" key="1">
    <citation type="submission" date="2020-02" db="EMBL/GenBank/DDBJ databases">
        <authorList>
            <person name="Meier V. D."/>
        </authorList>
    </citation>
    <scope>NUCLEOTIDE SEQUENCE</scope>
    <source>
        <strain evidence="2">AVDCRST_MAG04</strain>
    </source>
</reference>
<feature type="domain" description="Endonuclease/exonuclease/phosphatase" evidence="1">
    <location>
        <begin position="117"/>
        <end position="273"/>
    </location>
</feature>
<dbReference type="GO" id="GO:0004527">
    <property type="term" value="F:exonuclease activity"/>
    <property type="evidence" value="ECO:0007669"/>
    <property type="project" value="UniProtKB-KW"/>
</dbReference>
<proteinExistence type="predicted"/>
<evidence type="ECO:0000259" key="1">
    <source>
        <dbReference type="Pfam" id="PF19580"/>
    </source>
</evidence>
<dbReference type="PANTHER" id="PTHR42834:SF1">
    <property type="entry name" value="ENDONUCLEASE_EXONUCLEASE_PHOSPHATASE FAMILY PROTEIN (AFU_ORTHOLOGUE AFUA_3G09210)"/>
    <property type="match status" value="1"/>
</dbReference>
<sequence>MRLASFNVENLFSRAKAFDAEDGAEARRALEAYARFNALIAKPAYRDTDLERMRELLETLGLARTDDAEFVRLRQNRGDFLVRRRSGVLDIVARGRGDWNGWLELEREPVDDTAMRMTAQVLRDVGADVVGVVEAENRPALKGFSDTILPLVGGAPYAQVMLIDGNDPRGIDCALMARGDFPIAAMRSHVDAVDAEGLVFSRDCPEYHLDTPDGGRLVVLVNHFKSKAGGSQAASNAKRRRQAAEAARIYGRLRDAGTDMVAVVGDLNDTPPDGPDHPLSPLLDGTDLVDIAALDGHEDGGHPGTFGGAAASNKIDHILLSPALRERAGASGVFRRGMWPGVRPPKWDAYPEIDPRRGGEKRHAASDHAALWVDLDV</sequence>
<name>A0A6J4HVJ0_9PROT</name>
<keyword evidence="2" id="KW-0540">Nuclease</keyword>
<protein>
    <submittedName>
        <fullName evidence="2">Endonuclease/exonuclease/phosphatase</fullName>
    </submittedName>
</protein>
<dbReference type="GO" id="GO:0004519">
    <property type="term" value="F:endonuclease activity"/>
    <property type="evidence" value="ECO:0007669"/>
    <property type="project" value="UniProtKB-KW"/>
</dbReference>
<gene>
    <name evidence="2" type="ORF">AVDCRST_MAG04-1220</name>
</gene>
<dbReference type="Gene3D" id="3.60.10.10">
    <property type="entry name" value="Endonuclease/exonuclease/phosphatase"/>
    <property type="match status" value="1"/>
</dbReference>
<accession>A0A6J4HVJ0</accession>
<evidence type="ECO:0000313" key="2">
    <source>
        <dbReference type="EMBL" id="CAA9232968.1"/>
    </source>
</evidence>
<dbReference type="SUPFAM" id="SSF56219">
    <property type="entry name" value="DNase I-like"/>
    <property type="match status" value="1"/>
</dbReference>
<dbReference type="InterPro" id="IPR036691">
    <property type="entry name" value="Endo/exonu/phosph_ase_sf"/>
</dbReference>
<keyword evidence="2" id="KW-0255">Endonuclease</keyword>
<keyword evidence="2" id="KW-0269">Exonuclease</keyword>
<keyword evidence="2" id="KW-0378">Hydrolase</keyword>
<dbReference type="AlphaFoldDB" id="A0A6J4HVJ0"/>